<feature type="binding site" evidence="5">
    <location>
        <position position="133"/>
    </location>
    <ligand>
        <name>substrate</name>
    </ligand>
</feature>
<dbReference type="PROSITE" id="PS51471">
    <property type="entry name" value="FE2OG_OXY"/>
    <property type="match status" value="1"/>
</dbReference>
<dbReference type="GO" id="GO:0035513">
    <property type="term" value="P:oxidative RNA demethylation"/>
    <property type="evidence" value="ECO:0007669"/>
    <property type="project" value="TreeGrafter"/>
</dbReference>
<dbReference type="InterPro" id="IPR027450">
    <property type="entry name" value="AlkB-like"/>
</dbReference>
<keyword evidence="4 6" id="KW-0408">Iron</keyword>
<feature type="binding site" evidence="5">
    <location>
        <position position="159"/>
    </location>
    <ligand>
        <name>substrate</name>
    </ligand>
</feature>
<keyword evidence="2 9" id="KW-0223">Dioxygenase</keyword>
<dbReference type="InterPro" id="IPR037151">
    <property type="entry name" value="AlkB-like_sf"/>
</dbReference>
<proteinExistence type="predicted"/>
<evidence type="ECO:0000256" key="6">
    <source>
        <dbReference type="PIRSR" id="PIRSR604574-2"/>
    </source>
</evidence>
<reference evidence="9 10" key="2">
    <citation type="submission" date="2015-06" db="EMBL/GenBank/DDBJ databases">
        <title>Improved classification and identification of acetic acid bacteria using matrix-assisted laser desorption/ionization time-of-flight mass spectrometry; Gluconobacter nephelii and Gluconobacter uchimurae are later heterotypic synonyms of Gluconobacter japonicus and Gluconobacter oxydans, respectively.</title>
        <authorList>
            <person name="Li L."/>
            <person name="Cleenwerck I."/>
            <person name="De Vuyst L."/>
            <person name="Vandamme P."/>
        </authorList>
    </citation>
    <scope>NUCLEOTIDE SEQUENCE [LARGE SCALE GENOMIC DNA]</scope>
    <source>
        <strain evidence="9 10">LMG 1356</strain>
    </source>
</reference>
<dbReference type="Proteomes" id="UP001156672">
    <property type="component" value="Unassembled WGS sequence"/>
</dbReference>
<organism evidence="9 10">
    <name type="scientific">Gluconobacter albidus</name>
    <dbReference type="NCBI Taxonomy" id="318683"/>
    <lineage>
        <taxon>Bacteria</taxon>
        <taxon>Pseudomonadati</taxon>
        <taxon>Pseudomonadota</taxon>
        <taxon>Alphaproteobacteria</taxon>
        <taxon>Acetobacterales</taxon>
        <taxon>Acetobacteraceae</taxon>
        <taxon>Gluconobacter</taxon>
    </lineage>
</organism>
<dbReference type="InterPro" id="IPR004574">
    <property type="entry name" value="Alkb"/>
</dbReference>
<dbReference type="GO" id="GO:0008198">
    <property type="term" value="F:ferrous iron binding"/>
    <property type="evidence" value="ECO:0007669"/>
    <property type="project" value="TreeGrafter"/>
</dbReference>
<evidence type="ECO:0000313" key="9">
    <source>
        <dbReference type="EMBL" id="KXV36626.1"/>
    </source>
</evidence>
<evidence type="ECO:0000313" key="8">
    <source>
        <dbReference type="EMBL" id="GLQ68381.1"/>
    </source>
</evidence>
<evidence type="ECO:0000313" key="11">
    <source>
        <dbReference type="Proteomes" id="UP001156672"/>
    </source>
</evidence>
<reference evidence="8" key="4">
    <citation type="submission" date="2023-01" db="EMBL/GenBank/DDBJ databases">
        <title>Draft genome sequence of Gluconobacter albidus strain NBRC 3250.</title>
        <authorList>
            <person name="Sun Q."/>
            <person name="Mori K."/>
        </authorList>
    </citation>
    <scope>NUCLEOTIDE SEQUENCE</scope>
    <source>
        <strain evidence="8">NBRC 3250</strain>
    </source>
</reference>
<dbReference type="Gene3D" id="2.60.120.590">
    <property type="entry name" value="Alpha-ketoglutarate-dependent dioxygenase AlkB-like"/>
    <property type="match status" value="1"/>
</dbReference>
<dbReference type="PANTHER" id="PTHR16557">
    <property type="entry name" value="ALKYLATED DNA REPAIR PROTEIN ALKB-RELATED"/>
    <property type="match status" value="1"/>
</dbReference>
<dbReference type="EMBL" id="LHZN01000146">
    <property type="protein sequence ID" value="KXV36626.1"/>
    <property type="molecule type" value="Genomic_DNA"/>
</dbReference>
<reference evidence="8" key="1">
    <citation type="journal article" date="2014" name="Int. J. Syst. Evol. Microbiol.">
        <title>Complete genome of a new Firmicutes species belonging to the dominant human colonic microbiota ('Ruminococcus bicirculans') reveals two chromosomes and a selective capacity to utilize plant glucans.</title>
        <authorList>
            <consortium name="NISC Comparative Sequencing Program"/>
            <person name="Wegmann U."/>
            <person name="Louis P."/>
            <person name="Goesmann A."/>
            <person name="Henrissat B."/>
            <person name="Duncan S.H."/>
            <person name="Flint H.J."/>
        </authorList>
    </citation>
    <scope>NUCLEOTIDE SEQUENCE</scope>
    <source>
        <strain evidence="8">NBRC 3250</strain>
    </source>
</reference>
<dbReference type="Pfam" id="PF13532">
    <property type="entry name" value="2OG-FeII_Oxy_2"/>
    <property type="match status" value="1"/>
</dbReference>
<feature type="binding site" evidence="5">
    <location>
        <begin position="202"/>
        <end position="208"/>
    </location>
    <ligand>
        <name>2-oxoglutarate</name>
        <dbReference type="ChEBI" id="CHEBI:16810"/>
    </ligand>
</feature>
<dbReference type="Proteomes" id="UP000075682">
    <property type="component" value="Unassembled WGS sequence"/>
</dbReference>
<feature type="binding site" evidence="6">
    <location>
        <position position="185"/>
    </location>
    <ligand>
        <name>Fe cation</name>
        <dbReference type="ChEBI" id="CHEBI:24875"/>
        <note>catalytic</note>
    </ligand>
</feature>
<evidence type="ECO:0000256" key="2">
    <source>
        <dbReference type="ARBA" id="ARBA00022964"/>
    </source>
</evidence>
<feature type="binding site" evidence="5">
    <location>
        <position position="67"/>
    </location>
    <ligand>
        <name>substrate</name>
    </ligand>
</feature>
<dbReference type="RefSeq" id="WP_062033668.1">
    <property type="nucleotide sequence ID" value="NZ_BEWL01000001.1"/>
</dbReference>
<evidence type="ECO:0000256" key="3">
    <source>
        <dbReference type="ARBA" id="ARBA00023002"/>
    </source>
</evidence>
<accession>A0AAW3QV87</accession>
<feature type="binding site" evidence="6">
    <location>
        <position position="129"/>
    </location>
    <ligand>
        <name>Fe cation</name>
        <dbReference type="ChEBI" id="CHEBI:24875"/>
        <note>catalytic</note>
    </ligand>
</feature>
<name>A0AAW3QV87_9PROT</name>
<evidence type="ECO:0000256" key="4">
    <source>
        <dbReference type="ARBA" id="ARBA00023004"/>
    </source>
</evidence>
<feature type="binding site" evidence="5">
    <location>
        <begin position="74"/>
        <end position="76"/>
    </location>
    <ligand>
        <name>substrate</name>
    </ligand>
</feature>
<dbReference type="EMBL" id="BSNW01000006">
    <property type="protein sequence ID" value="GLQ68381.1"/>
    <property type="molecule type" value="Genomic_DNA"/>
</dbReference>
<evidence type="ECO:0000313" key="10">
    <source>
        <dbReference type="Proteomes" id="UP000075682"/>
    </source>
</evidence>
<reference evidence="11" key="3">
    <citation type="journal article" date="2019" name="Int. J. Syst. Evol. Microbiol.">
        <title>The Global Catalogue of Microorganisms (GCM) 10K type strain sequencing project: providing services to taxonomists for standard genome sequencing and annotation.</title>
        <authorList>
            <consortium name="The Broad Institute Genomics Platform"/>
            <consortium name="The Broad Institute Genome Sequencing Center for Infectious Disease"/>
            <person name="Wu L."/>
            <person name="Ma J."/>
        </authorList>
    </citation>
    <scope>NUCLEOTIDE SEQUENCE [LARGE SCALE GENOMIC DNA]</scope>
    <source>
        <strain evidence="11">NBRC 3250</strain>
    </source>
</reference>
<dbReference type="NCBIfam" id="NF011930">
    <property type="entry name" value="PRK15401.1"/>
    <property type="match status" value="1"/>
</dbReference>
<dbReference type="InterPro" id="IPR005123">
    <property type="entry name" value="Oxoglu/Fe-dep_dioxygenase_dom"/>
</dbReference>
<comment type="caution">
    <text evidence="9">The sequence shown here is derived from an EMBL/GenBank/DDBJ whole genome shotgun (WGS) entry which is preliminary data.</text>
</comment>
<feature type="domain" description="Fe2OG dioxygenase" evidence="7">
    <location>
        <begin position="111"/>
        <end position="211"/>
    </location>
</feature>
<comment type="cofactor">
    <cofactor evidence="6">
        <name>Fe(2+)</name>
        <dbReference type="ChEBI" id="CHEBI:29033"/>
    </cofactor>
    <text evidence="6">Binds 1 Fe(2+) ion per subunit.</text>
</comment>
<dbReference type="SUPFAM" id="SSF51197">
    <property type="entry name" value="Clavaminate synthase-like"/>
    <property type="match status" value="1"/>
</dbReference>
<dbReference type="PANTHER" id="PTHR16557:SF2">
    <property type="entry name" value="NUCLEIC ACID DIOXYGENASE ALKBH1"/>
    <property type="match status" value="1"/>
</dbReference>
<feature type="binding site" evidence="6">
    <location>
        <position position="131"/>
    </location>
    <ligand>
        <name>Fe cation</name>
        <dbReference type="ChEBI" id="CHEBI:24875"/>
        <note>catalytic</note>
    </ligand>
</feature>
<gene>
    <name evidence="9" type="ORF">AD941_14930</name>
    <name evidence="8" type="ORF">GCM10007866_08290</name>
</gene>
<keyword evidence="11" id="KW-1185">Reference proteome</keyword>
<dbReference type="AlphaFoldDB" id="A0AAW3QV87"/>
<evidence type="ECO:0000259" key="7">
    <source>
        <dbReference type="PROSITE" id="PS51471"/>
    </source>
</evidence>
<dbReference type="GO" id="GO:0035516">
    <property type="term" value="F:broad specificity oxidative DNA demethylase activity"/>
    <property type="evidence" value="ECO:0007669"/>
    <property type="project" value="TreeGrafter"/>
</dbReference>
<protein>
    <submittedName>
        <fullName evidence="8 9">Alpha-ketoglutarate-dependent dioxygenase</fullName>
    </submittedName>
</protein>
<keyword evidence="3" id="KW-0560">Oxidoreductase</keyword>
<evidence type="ECO:0000256" key="1">
    <source>
        <dbReference type="ARBA" id="ARBA00022723"/>
    </source>
</evidence>
<keyword evidence="1 6" id="KW-0479">Metal-binding</keyword>
<dbReference type="GO" id="GO:0005737">
    <property type="term" value="C:cytoplasm"/>
    <property type="evidence" value="ECO:0007669"/>
    <property type="project" value="TreeGrafter"/>
</dbReference>
<evidence type="ECO:0000256" key="5">
    <source>
        <dbReference type="PIRSR" id="PIRSR604574-1"/>
    </source>
</evidence>
<dbReference type="GO" id="GO:0035515">
    <property type="term" value="F:oxidative RNA demethylase activity"/>
    <property type="evidence" value="ECO:0007669"/>
    <property type="project" value="TreeGrafter"/>
</dbReference>
<feature type="binding site" evidence="5">
    <location>
        <begin position="118"/>
        <end position="120"/>
    </location>
    <ligand>
        <name>2-oxoglutarate</name>
        <dbReference type="ChEBI" id="CHEBI:16810"/>
    </ligand>
</feature>
<sequence length="217" mass="23607">MEDLFASLRPRTVLAEGAVWLPGFALPDAPALHQAIADVSAIAPFRHFHTRMGAMSAAMTSCGACGWTADPSGYHYTRTDPETGEPWPPMPDALRHLAIRAASEAGYDGFEPESCLINRYMPGAGMGLHQDRDEGRPEAPVVSVSLGIPARFSFGGTSRSDPKRIIELLDGDVVVWGGASRFAWHGVSRIRETFHPQTGAMRYNLTFRAINAALFRP</sequence>